<reference evidence="6 7" key="1">
    <citation type="submission" date="2020-03" db="EMBL/GenBank/DDBJ databases">
        <title>Sequencing the genomes of 1000 actinobacteria strains.</title>
        <authorList>
            <person name="Klenk H.-P."/>
        </authorList>
    </citation>
    <scope>NUCLEOTIDE SEQUENCE [LARGE SCALE GENOMIC DNA]</scope>
    <source>
        <strain evidence="6 7">DSM 18964</strain>
    </source>
</reference>
<keyword evidence="2 6" id="KW-0238">DNA-binding</keyword>
<dbReference type="GO" id="GO:0003700">
    <property type="term" value="F:DNA-binding transcription factor activity"/>
    <property type="evidence" value="ECO:0007669"/>
    <property type="project" value="TreeGrafter"/>
</dbReference>
<dbReference type="SUPFAM" id="SSF55781">
    <property type="entry name" value="GAF domain-like"/>
    <property type="match status" value="1"/>
</dbReference>
<organism evidence="6 7">
    <name type="scientific">Brevibacterium marinum</name>
    <dbReference type="NCBI Taxonomy" id="418643"/>
    <lineage>
        <taxon>Bacteria</taxon>
        <taxon>Bacillati</taxon>
        <taxon>Actinomycetota</taxon>
        <taxon>Actinomycetes</taxon>
        <taxon>Micrococcales</taxon>
        <taxon>Brevibacteriaceae</taxon>
        <taxon>Brevibacterium</taxon>
    </lineage>
</organism>
<protein>
    <submittedName>
        <fullName evidence="6">DNA-binding IclR family transcriptional regulator</fullName>
    </submittedName>
</protein>
<evidence type="ECO:0000259" key="4">
    <source>
        <dbReference type="PROSITE" id="PS51077"/>
    </source>
</evidence>
<dbReference type="InterPro" id="IPR036388">
    <property type="entry name" value="WH-like_DNA-bd_sf"/>
</dbReference>
<proteinExistence type="predicted"/>
<sequence>MERRVVAEKPTHLLASVDSALRLLQILRDTGALRITDAARELGISVSTAHRLLSMLVYRGFAVRDESRVYHPGPGIVANARAQSEHRGVLLRMRPRLAELSEVTGQTCNLMVRVGTTTRFLDSHEGADRLGIGSRAGEILPASLTSGGQVLLAEAEPAVLESLYRSNSARTSGDYLDDAAFVRFRRRLESIRRTGWALNRERTERGVAALGMAVRETDGAAVAAVSISVPARHATMLDAPEIHAALGRACRLSV</sequence>
<dbReference type="AlphaFoldDB" id="A0A846RVE9"/>
<keyword evidence="1" id="KW-0805">Transcription regulation</keyword>
<dbReference type="InterPro" id="IPR036390">
    <property type="entry name" value="WH_DNA-bd_sf"/>
</dbReference>
<keyword evidence="7" id="KW-1185">Reference proteome</keyword>
<evidence type="ECO:0000256" key="1">
    <source>
        <dbReference type="ARBA" id="ARBA00023015"/>
    </source>
</evidence>
<dbReference type="PANTHER" id="PTHR30136">
    <property type="entry name" value="HELIX-TURN-HELIX TRANSCRIPTIONAL REGULATOR, ICLR FAMILY"/>
    <property type="match status" value="1"/>
</dbReference>
<evidence type="ECO:0000259" key="5">
    <source>
        <dbReference type="PROSITE" id="PS51078"/>
    </source>
</evidence>
<name>A0A846RVE9_9MICO</name>
<dbReference type="Pfam" id="PF01614">
    <property type="entry name" value="IclR_C"/>
    <property type="match status" value="1"/>
</dbReference>
<gene>
    <name evidence="6" type="ORF">BKA07_000045</name>
</gene>
<dbReference type="InterPro" id="IPR029016">
    <property type="entry name" value="GAF-like_dom_sf"/>
</dbReference>
<dbReference type="EMBL" id="JAATJN010000001">
    <property type="protein sequence ID" value="NJC55010.1"/>
    <property type="molecule type" value="Genomic_DNA"/>
</dbReference>
<dbReference type="SUPFAM" id="SSF46785">
    <property type="entry name" value="Winged helix' DNA-binding domain"/>
    <property type="match status" value="1"/>
</dbReference>
<comment type="caution">
    <text evidence="6">The sequence shown here is derived from an EMBL/GenBank/DDBJ whole genome shotgun (WGS) entry which is preliminary data.</text>
</comment>
<feature type="domain" description="HTH iclR-type" evidence="4">
    <location>
        <begin position="14"/>
        <end position="74"/>
    </location>
</feature>
<evidence type="ECO:0000313" key="6">
    <source>
        <dbReference type="EMBL" id="NJC55010.1"/>
    </source>
</evidence>
<dbReference type="InterPro" id="IPR014757">
    <property type="entry name" value="Tscrpt_reg_IclR_C"/>
</dbReference>
<dbReference type="InterPro" id="IPR005471">
    <property type="entry name" value="Tscrpt_reg_IclR_N"/>
</dbReference>
<accession>A0A846RVE9</accession>
<keyword evidence="3" id="KW-0804">Transcription</keyword>
<dbReference type="Pfam" id="PF09339">
    <property type="entry name" value="HTH_IclR"/>
    <property type="match status" value="1"/>
</dbReference>
<feature type="domain" description="IclR-ED" evidence="5">
    <location>
        <begin position="75"/>
        <end position="254"/>
    </location>
</feature>
<dbReference type="InterPro" id="IPR050707">
    <property type="entry name" value="HTH_MetabolicPath_Reg"/>
</dbReference>
<evidence type="ECO:0000313" key="7">
    <source>
        <dbReference type="Proteomes" id="UP000576792"/>
    </source>
</evidence>
<dbReference type="PROSITE" id="PS51078">
    <property type="entry name" value="ICLR_ED"/>
    <property type="match status" value="1"/>
</dbReference>
<evidence type="ECO:0000256" key="2">
    <source>
        <dbReference type="ARBA" id="ARBA00023125"/>
    </source>
</evidence>
<dbReference type="GO" id="GO:0045892">
    <property type="term" value="P:negative regulation of DNA-templated transcription"/>
    <property type="evidence" value="ECO:0007669"/>
    <property type="project" value="TreeGrafter"/>
</dbReference>
<dbReference type="PANTHER" id="PTHR30136:SF24">
    <property type="entry name" value="HTH-TYPE TRANSCRIPTIONAL REPRESSOR ALLR"/>
    <property type="match status" value="1"/>
</dbReference>
<dbReference type="GO" id="GO:0003677">
    <property type="term" value="F:DNA binding"/>
    <property type="evidence" value="ECO:0007669"/>
    <property type="project" value="UniProtKB-KW"/>
</dbReference>
<dbReference type="Proteomes" id="UP000576792">
    <property type="component" value="Unassembled WGS sequence"/>
</dbReference>
<dbReference type="SMART" id="SM00346">
    <property type="entry name" value="HTH_ICLR"/>
    <property type="match status" value="1"/>
</dbReference>
<dbReference type="Gene3D" id="1.10.10.10">
    <property type="entry name" value="Winged helix-like DNA-binding domain superfamily/Winged helix DNA-binding domain"/>
    <property type="match status" value="1"/>
</dbReference>
<evidence type="ECO:0000256" key="3">
    <source>
        <dbReference type="ARBA" id="ARBA00023163"/>
    </source>
</evidence>
<dbReference type="PROSITE" id="PS51077">
    <property type="entry name" value="HTH_ICLR"/>
    <property type="match status" value="1"/>
</dbReference>
<dbReference type="Gene3D" id="3.30.450.40">
    <property type="match status" value="1"/>
</dbReference>
<dbReference type="RefSeq" id="WP_167949104.1">
    <property type="nucleotide sequence ID" value="NZ_BAAAPQ010000026.1"/>
</dbReference>